<keyword evidence="3" id="KW-1185">Reference proteome</keyword>
<feature type="signal peptide" evidence="1">
    <location>
        <begin position="1"/>
        <end position="22"/>
    </location>
</feature>
<evidence type="ECO:0000313" key="2">
    <source>
        <dbReference type="EMBL" id="KYG63748.1"/>
    </source>
</evidence>
<feature type="chain" id="PRO_5007572991" evidence="1">
    <location>
        <begin position="23"/>
        <end position="212"/>
    </location>
</feature>
<dbReference type="Proteomes" id="UP000075320">
    <property type="component" value="Unassembled WGS sequence"/>
</dbReference>
<gene>
    <name evidence="2" type="ORF">AZI86_13060</name>
</gene>
<proteinExistence type="predicted"/>
<evidence type="ECO:0000256" key="1">
    <source>
        <dbReference type="SAM" id="SignalP"/>
    </source>
</evidence>
<keyword evidence="1" id="KW-0732">Signal</keyword>
<organism evidence="2 3">
    <name type="scientific">Bdellovibrio bacteriovorus</name>
    <dbReference type="NCBI Taxonomy" id="959"/>
    <lineage>
        <taxon>Bacteria</taxon>
        <taxon>Pseudomonadati</taxon>
        <taxon>Bdellovibrionota</taxon>
        <taxon>Bdellovibrionia</taxon>
        <taxon>Bdellovibrionales</taxon>
        <taxon>Pseudobdellovibrionaceae</taxon>
        <taxon>Bdellovibrio</taxon>
    </lineage>
</organism>
<dbReference type="AlphaFoldDB" id="A0A150WJ08"/>
<comment type="caution">
    <text evidence="2">The sequence shown here is derived from an EMBL/GenBank/DDBJ whole genome shotgun (WGS) entry which is preliminary data.</text>
</comment>
<reference evidence="2 3" key="1">
    <citation type="submission" date="2016-03" db="EMBL/GenBank/DDBJ databases">
        <authorList>
            <person name="Ploux O."/>
        </authorList>
    </citation>
    <scope>NUCLEOTIDE SEQUENCE [LARGE SCALE GENOMIC DNA]</scope>
    <source>
        <strain evidence="2 3">R0</strain>
    </source>
</reference>
<accession>A0A150WJ08</accession>
<evidence type="ECO:0000313" key="3">
    <source>
        <dbReference type="Proteomes" id="UP000075320"/>
    </source>
</evidence>
<protein>
    <submittedName>
        <fullName evidence="2">Uncharacterized protein</fullName>
    </submittedName>
</protein>
<dbReference type="EMBL" id="LUKE01000003">
    <property type="protein sequence ID" value="KYG63748.1"/>
    <property type="molecule type" value="Genomic_DNA"/>
</dbReference>
<dbReference type="RefSeq" id="WP_061835642.1">
    <property type="nucleotide sequence ID" value="NZ_LUKE01000003.1"/>
</dbReference>
<name>A0A150WJ08_BDEBC</name>
<sequence>MNFFVSFIFVFATSLLGNLSQAEVLPGPALMTITTDFFKPGQRWHWKYYQDGSLYSTERYTVLSALQDKVVLEMSTKLAGESDFKVHHRLEVNPQKCLNAYKNPALHKPYSFELYYWRDGKWELVEGLTSPIPFEEKFNCNPHRVKSAYKNTFFQNMDTDLGLQEIFQQRKGRLDMSSWYFNLPDYPGILAYKRMSRPDERVQYHIRFSISE</sequence>